<protein>
    <submittedName>
        <fullName evidence="9">Sec23p/24p complex protein, putative</fullName>
    </submittedName>
</protein>
<feature type="compositionally biased region" description="Polar residues" evidence="4">
    <location>
        <begin position="263"/>
        <end position="275"/>
    </location>
</feature>
<dbReference type="GO" id="GO:0030127">
    <property type="term" value="C:COPII vesicle coat"/>
    <property type="evidence" value="ECO:0007669"/>
    <property type="project" value="InterPro"/>
</dbReference>
<dbReference type="InterPro" id="IPR006895">
    <property type="entry name" value="Znf_Sec23_Sec24"/>
</dbReference>
<dbReference type="SUPFAM" id="SSF82754">
    <property type="entry name" value="C-terminal, gelsolin-like domain of Sec23/24"/>
    <property type="match status" value="1"/>
</dbReference>
<dbReference type="EMBL" id="CYKH01001540">
    <property type="protein sequence ID" value="CUI14703.1"/>
    <property type="molecule type" value="Genomic_DNA"/>
</dbReference>
<dbReference type="GO" id="GO:0090110">
    <property type="term" value="P:COPII-coated vesicle cargo loading"/>
    <property type="evidence" value="ECO:0007669"/>
    <property type="project" value="TreeGrafter"/>
</dbReference>
<dbReference type="GO" id="GO:0008270">
    <property type="term" value="F:zinc ion binding"/>
    <property type="evidence" value="ECO:0007669"/>
    <property type="project" value="InterPro"/>
</dbReference>
<dbReference type="Pfam" id="PF04810">
    <property type="entry name" value="zf-Sec23_Sec24"/>
    <property type="match status" value="1"/>
</dbReference>
<feature type="compositionally biased region" description="Low complexity" evidence="4">
    <location>
        <begin position="126"/>
        <end position="139"/>
    </location>
</feature>
<dbReference type="InterPro" id="IPR006900">
    <property type="entry name" value="Sec23/24_helical_dom"/>
</dbReference>
<dbReference type="Gene3D" id="3.40.50.410">
    <property type="entry name" value="von Willebrand factor, type A domain"/>
    <property type="match status" value="1"/>
</dbReference>
<evidence type="ECO:0000259" key="7">
    <source>
        <dbReference type="Pfam" id="PF04815"/>
    </source>
</evidence>
<dbReference type="Gene3D" id="2.30.30.380">
    <property type="entry name" value="Zn-finger domain of Sec23/24"/>
    <property type="match status" value="1"/>
</dbReference>
<dbReference type="OMA" id="INPFMTF"/>
<evidence type="ECO:0000313" key="10">
    <source>
        <dbReference type="Proteomes" id="UP000051952"/>
    </source>
</evidence>
<feature type="compositionally biased region" description="Polar residues" evidence="4">
    <location>
        <begin position="289"/>
        <end position="303"/>
    </location>
</feature>
<keyword evidence="10" id="KW-1185">Reference proteome</keyword>
<feature type="compositionally biased region" description="Low complexity" evidence="4">
    <location>
        <begin position="147"/>
        <end position="156"/>
    </location>
</feature>
<evidence type="ECO:0000259" key="6">
    <source>
        <dbReference type="Pfam" id="PF04811"/>
    </source>
</evidence>
<dbReference type="InterPro" id="IPR036174">
    <property type="entry name" value="Znf_Sec23_Sec24_sf"/>
</dbReference>
<dbReference type="InterPro" id="IPR036465">
    <property type="entry name" value="vWFA_dom_sf"/>
</dbReference>
<dbReference type="PANTHER" id="PTHR13803:SF4">
    <property type="entry name" value="SECRETORY 24CD, ISOFORM C"/>
    <property type="match status" value="1"/>
</dbReference>
<feature type="compositionally biased region" description="Low complexity" evidence="4">
    <location>
        <begin position="65"/>
        <end position="75"/>
    </location>
</feature>
<evidence type="ECO:0000256" key="4">
    <source>
        <dbReference type="SAM" id="MobiDB-lite"/>
    </source>
</evidence>
<evidence type="ECO:0000256" key="2">
    <source>
        <dbReference type="ARBA" id="ARBA00022448"/>
    </source>
</evidence>
<dbReference type="PANTHER" id="PTHR13803">
    <property type="entry name" value="SEC24-RELATED PROTEIN"/>
    <property type="match status" value="1"/>
</dbReference>
<dbReference type="InterPro" id="IPR050550">
    <property type="entry name" value="SEC23_SEC24_subfamily"/>
</dbReference>
<organism evidence="9 10">
    <name type="scientific">Bodo saltans</name>
    <name type="common">Flagellated protozoan</name>
    <dbReference type="NCBI Taxonomy" id="75058"/>
    <lineage>
        <taxon>Eukaryota</taxon>
        <taxon>Discoba</taxon>
        <taxon>Euglenozoa</taxon>
        <taxon>Kinetoplastea</taxon>
        <taxon>Metakinetoplastina</taxon>
        <taxon>Eubodonida</taxon>
        <taxon>Bodonidae</taxon>
        <taxon>Bodo</taxon>
    </lineage>
</organism>
<dbReference type="Pfam" id="PF04811">
    <property type="entry name" value="Sec23_trunk"/>
    <property type="match status" value="1"/>
</dbReference>
<dbReference type="Pfam" id="PF08033">
    <property type="entry name" value="Sec23_BS"/>
    <property type="match status" value="1"/>
</dbReference>
<dbReference type="Gene3D" id="2.60.40.1670">
    <property type="entry name" value="beta-sandwich domain of Sec23/24"/>
    <property type="match status" value="1"/>
</dbReference>
<evidence type="ECO:0000259" key="8">
    <source>
        <dbReference type="Pfam" id="PF08033"/>
    </source>
</evidence>
<evidence type="ECO:0000259" key="5">
    <source>
        <dbReference type="Pfam" id="PF04810"/>
    </source>
</evidence>
<feature type="compositionally biased region" description="Low complexity" evidence="4">
    <location>
        <begin position="210"/>
        <end position="262"/>
    </location>
</feature>
<keyword evidence="3" id="KW-0653">Protein transport</keyword>
<dbReference type="Gene3D" id="3.40.20.10">
    <property type="entry name" value="Severin"/>
    <property type="match status" value="1"/>
</dbReference>
<evidence type="ECO:0000256" key="3">
    <source>
        <dbReference type="ARBA" id="ARBA00022927"/>
    </source>
</evidence>
<dbReference type="Gene3D" id="1.20.120.730">
    <property type="entry name" value="Sec23/Sec24 helical domain"/>
    <property type="match status" value="1"/>
</dbReference>
<feature type="compositionally biased region" description="Low complexity" evidence="4">
    <location>
        <begin position="317"/>
        <end position="327"/>
    </location>
</feature>
<dbReference type="GO" id="GO:0070971">
    <property type="term" value="C:endoplasmic reticulum exit site"/>
    <property type="evidence" value="ECO:0007669"/>
    <property type="project" value="TreeGrafter"/>
</dbReference>
<dbReference type="InterPro" id="IPR036175">
    <property type="entry name" value="Sec23/24_helical_dom_sf"/>
</dbReference>
<feature type="domain" description="Sec23/Sec24 trunk" evidence="6">
    <location>
        <begin position="512"/>
        <end position="744"/>
    </location>
</feature>
<gene>
    <name evidence="9" type="ORF">BSAL_10765</name>
</gene>
<accession>A0A0S4KJI0</accession>
<feature type="compositionally biased region" description="Low complexity" evidence="4">
    <location>
        <begin position="276"/>
        <end position="288"/>
    </location>
</feature>
<dbReference type="Pfam" id="PF04815">
    <property type="entry name" value="Sec23_helical"/>
    <property type="match status" value="1"/>
</dbReference>
<dbReference type="InterPro" id="IPR029006">
    <property type="entry name" value="ADF-H/Gelsolin-like_dom_sf"/>
</dbReference>
<dbReference type="SUPFAM" id="SSF82919">
    <property type="entry name" value="Zn-finger domain of Sec23/24"/>
    <property type="match status" value="1"/>
</dbReference>
<dbReference type="GO" id="GO:0000149">
    <property type="term" value="F:SNARE binding"/>
    <property type="evidence" value="ECO:0007669"/>
    <property type="project" value="TreeGrafter"/>
</dbReference>
<feature type="domain" description="Sec23/Sec24 helical" evidence="7">
    <location>
        <begin position="855"/>
        <end position="948"/>
    </location>
</feature>
<feature type="compositionally biased region" description="Low complexity" evidence="4">
    <location>
        <begin position="85"/>
        <end position="117"/>
    </location>
</feature>
<dbReference type="Proteomes" id="UP000051952">
    <property type="component" value="Unassembled WGS sequence"/>
</dbReference>
<feature type="compositionally biased region" description="Low complexity" evidence="4">
    <location>
        <begin position="164"/>
        <end position="179"/>
    </location>
</feature>
<dbReference type="InterPro" id="IPR012990">
    <property type="entry name" value="Beta-sandwich_Sec23_24"/>
</dbReference>
<dbReference type="VEuPathDB" id="TriTrypDB:BSAL_10765"/>
<feature type="domain" description="Zinc finger Sec23/Sec24-type" evidence="5">
    <location>
        <begin position="426"/>
        <end position="464"/>
    </location>
</feature>
<dbReference type="InterPro" id="IPR036180">
    <property type="entry name" value="Gelsolin-like_dom_sf"/>
</dbReference>
<feature type="compositionally biased region" description="Pro residues" evidence="4">
    <location>
        <begin position="307"/>
        <end position="316"/>
    </location>
</feature>
<reference evidence="10" key="1">
    <citation type="submission" date="2015-09" db="EMBL/GenBank/DDBJ databases">
        <authorList>
            <consortium name="Pathogen Informatics"/>
        </authorList>
    </citation>
    <scope>NUCLEOTIDE SEQUENCE [LARGE SCALE GENOMIC DNA]</scope>
    <source>
        <strain evidence="10">Lake Konstanz</strain>
    </source>
</reference>
<name>A0A0S4KJI0_BODSA</name>
<comment type="similarity">
    <text evidence="1">Belongs to the SEC23/SEC24 family. SEC24 subfamily.</text>
</comment>
<dbReference type="InterPro" id="IPR006896">
    <property type="entry name" value="Sec23/24_trunk_dom"/>
</dbReference>
<dbReference type="SUPFAM" id="SSF81811">
    <property type="entry name" value="Helical domain of Sec23/24"/>
    <property type="match status" value="1"/>
</dbReference>
<dbReference type="OrthoDB" id="49016at2759"/>
<feature type="domain" description="Sec23/Sec24 beta-sandwich" evidence="8">
    <location>
        <begin position="752"/>
        <end position="836"/>
    </location>
</feature>
<evidence type="ECO:0000313" key="9">
    <source>
        <dbReference type="EMBL" id="CUI14703.1"/>
    </source>
</evidence>
<dbReference type="SUPFAM" id="SSF53300">
    <property type="entry name" value="vWA-like"/>
    <property type="match status" value="1"/>
</dbReference>
<dbReference type="GO" id="GO:0006886">
    <property type="term" value="P:intracellular protein transport"/>
    <property type="evidence" value="ECO:0007669"/>
    <property type="project" value="InterPro"/>
</dbReference>
<evidence type="ECO:0000256" key="1">
    <source>
        <dbReference type="ARBA" id="ARBA00008334"/>
    </source>
</evidence>
<keyword evidence="2" id="KW-0813">Transport</keyword>
<feature type="region of interest" description="Disordered" evidence="4">
    <location>
        <begin position="1"/>
        <end position="358"/>
    </location>
</feature>
<proteinExistence type="inferred from homology"/>
<dbReference type="SUPFAM" id="SSF81995">
    <property type="entry name" value="beta-sandwich domain of Sec23/24"/>
    <property type="match status" value="1"/>
</dbReference>
<feature type="compositionally biased region" description="Low complexity" evidence="4">
    <location>
        <begin position="8"/>
        <end position="58"/>
    </location>
</feature>
<sequence length="1107" mass="123649">MQPPPFPVFGQQPQQPAQQQQQYPQQYPQQQQQQQAYSGPPQQQFTTAPPQQQQGYIPQQPPAFPQQQHQQQQYPLQPPPPPPQQQHYAPQPQQQQQQDVYAPPTTQLAPPQQHFAPQPQPPQPPQLQGYPTQPQLGAFPAPPPPSVAQQQAVGSVQPPPPPQQQQQQPYVPQAATPPQQFLPPLPPQFQGGGGGGAYPPQQQLPPPIQPQGQQQQQQQQLQPQQQQGYSQQQQFQSVPQQQQGYPQQQQQQQQQPQLQQPSSGTSAGPSFSNYPQQQQSGSFSQQISTPNTPTPSTQGSPHQNAPPGTPSLPPNQRPQRARQAQTNRRIDPTQVPSPCRDLPQDTAGTSRPRYATSKTFPPLSITNFVAMDDGNANPKCFRPTISCIPHEDSFVKESGVPLAAVIAPLSYLQPEEVVPVVSGRPPVRCKRCRAYINSHTQFAQLGRSWVCSFCEMSNEVSTEYFCNLDGNNRRRDVLEKYELSKGSVEFDVQGLEEYAPKNDKGEVLISRPMDHLFALDISLRLHQRSTTALQDLADSLRNSIHQMDPRCRVSFFTYASTLHFYNFKHPQVPQLLVADVENPFVPLPFNLLCWLTVGEHMDAIEAFLDRLVTLSEATEEDDSCIGAAVKVANLILAETGGRVVITGHKIPTIGAGAITKPREQHKIYGTEKEKDLLRPLDGFWTSTALESAKRQISFDLLMFSDAYCELVTLGQICHITNGAQHLFINYNGAEDRPRLQAALDASLVMEAGYGAILRVRCSNGIRVKGYRGHYLSQDPHDMDLATVQGSSTFLVDLVHEGKLDIKSCAFLQCAMLYTTRGGSRRVRVHTLRLPVSNTYANLYKNCDLESNAFATVQECIFDAVNKGPKLARQHAIERVVKLLTSYRKYCSAGSRGTQLLMPEMLKLLPVYTLCVMKSDALTVGTSTRIDERVQCIHDLMTMPTHRLLQYLYPRMYAVHNLLGHPTAGTLNPTTQLCHLPTLQQLTCEVVMSHGVYVLHDQQAKLVYLWIGSQVVPKVSQILFGTEDCAAVGRTVFIESFHERLRNVLHAVMLNDTGSMDRLLIVREKDAAEEAFFRNMLEDESVPGSQSYSDLLCYLHTQINARLS</sequence>
<dbReference type="AlphaFoldDB" id="A0A0S4KJI0"/>